<evidence type="ECO:0000313" key="3">
    <source>
        <dbReference type="Proteomes" id="UP000618591"/>
    </source>
</evidence>
<keyword evidence="1" id="KW-0812">Transmembrane</keyword>
<keyword evidence="1" id="KW-0472">Membrane</keyword>
<sequence length="407" mass="43104">MTANRSLWVRRCGALVGAVVFIGIITVSTEQARPAATRLGRTIGIEPVEPRLAAIADTIAVSHRRPSDADLAFASHVATRQPLVALPYYIAAATRAPSAVQTARALNALALQRDPRLRPAWAWRVIDRAQANDVGTTTHALIRLAVLSAEAAPIWSAIAQISADPAARKEIKAEIARGAIWRDVYLTTLSGSTVDRAIVFEMLESAGNHAPVTNVAPPSGTPDDRRAFLAQMITQRDYERAYLAWVQWLPAASQAAVGHVFDGDFKGAAALPPFAWDLANGTGGTTAIIPANGLSIDYSGSDGSVLVTQMVLLQPGRYRLVTQATFQPVSNENGNAPLTWTLACVTGNTPLNDLAVPLDGSTKRVAGPPFEVAAGCDAQTLSLKVNSADFAKHLSGAIRSVAIETVK</sequence>
<name>A0ABQ1G1F1_9SPHN</name>
<evidence type="ECO:0000313" key="2">
    <source>
        <dbReference type="EMBL" id="GGA34192.1"/>
    </source>
</evidence>
<proteinExistence type="predicted"/>
<dbReference type="RefSeq" id="WP_188444780.1">
    <property type="nucleotide sequence ID" value="NZ_BMDW01000001.1"/>
</dbReference>
<keyword evidence="1" id="KW-1133">Transmembrane helix</keyword>
<keyword evidence="3" id="KW-1185">Reference proteome</keyword>
<accession>A0ABQ1G1F1</accession>
<organism evidence="2 3">
    <name type="scientific">Sphingomonas psychrolutea</name>
    <dbReference type="NCBI Taxonomy" id="1259676"/>
    <lineage>
        <taxon>Bacteria</taxon>
        <taxon>Pseudomonadati</taxon>
        <taxon>Pseudomonadota</taxon>
        <taxon>Alphaproteobacteria</taxon>
        <taxon>Sphingomonadales</taxon>
        <taxon>Sphingomonadaceae</taxon>
        <taxon>Sphingomonas</taxon>
    </lineage>
</organism>
<reference evidence="3" key="1">
    <citation type="journal article" date="2019" name="Int. J. Syst. Evol. Microbiol.">
        <title>The Global Catalogue of Microorganisms (GCM) 10K type strain sequencing project: providing services to taxonomists for standard genome sequencing and annotation.</title>
        <authorList>
            <consortium name="The Broad Institute Genomics Platform"/>
            <consortium name="The Broad Institute Genome Sequencing Center for Infectious Disease"/>
            <person name="Wu L."/>
            <person name="Ma J."/>
        </authorList>
    </citation>
    <scope>NUCLEOTIDE SEQUENCE [LARGE SCALE GENOMIC DNA]</scope>
    <source>
        <strain evidence="3">CGMCC 1.10106</strain>
    </source>
</reference>
<dbReference type="Proteomes" id="UP000618591">
    <property type="component" value="Unassembled WGS sequence"/>
</dbReference>
<gene>
    <name evidence="2" type="ORF">GCM10011395_00610</name>
</gene>
<feature type="transmembrane region" description="Helical" evidence="1">
    <location>
        <begin position="12"/>
        <end position="29"/>
    </location>
</feature>
<protein>
    <submittedName>
        <fullName evidence="2">Uncharacterized protein</fullName>
    </submittedName>
</protein>
<evidence type="ECO:0000256" key="1">
    <source>
        <dbReference type="SAM" id="Phobius"/>
    </source>
</evidence>
<dbReference type="EMBL" id="BMDW01000001">
    <property type="protein sequence ID" value="GGA34192.1"/>
    <property type="molecule type" value="Genomic_DNA"/>
</dbReference>
<comment type="caution">
    <text evidence="2">The sequence shown here is derived from an EMBL/GenBank/DDBJ whole genome shotgun (WGS) entry which is preliminary data.</text>
</comment>